<dbReference type="FunFam" id="1.20.1250.20:FF:000065">
    <property type="entry name" value="Putative MFS pantothenate transporter"/>
    <property type="match status" value="1"/>
</dbReference>
<dbReference type="Proteomes" id="UP001187734">
    <property type="component" value="Unassembled WGS sequence"/>
</dbReference>
<protein>
    <submittedName>
        <fullName evidence="9">Related to transporter protein</fullName>
    </submittedName>
</protein>
<dbReference type="GO" id="GO:0016020">
    <property type="term" value="C:membrane"/>
    <property type="evidence" value="ECO:0007669"/>
    <property type="project" value="UniProtKB-SubCell"/>
</dbReference>
<feature type="transmembrane region" description="Helical" evidence="8">
    <location>
        <begin position="469"/>
        <end position="491"/>
    </location>
</feature>
<dbReference type="AlphaFoldDB" id="A0AAE8ML02"/>
<accession>A0AAE8ML02</accession>
<evidence type="ECO:0000256" key="5">
    <source>
        <dbReference type="ARBA" id="ARBA00023136"/>
    </source>
</evidence>
<evidence type="ECO:0000256" key="3">
    <source>
        <dbReference type="ARBA" id="ARBA00022692"/>
    </source>
</evidence>
<evidence type="ECO:0000313" key="10">
    <source>
        <dbReference type="Proteomes" id="UP001187734"/>
    </source>
</evidence>
<proteinExistence type="inferred from homology"/>
<evidence type="ECO:0000256" key="6">
    <source>
        <dbReference type="ARBA" id="ARBA00023180"/>
    </source>
</evidence>
<feature type="transmembrane region" description="Helical" evidence="8">
    <location>
        <begin position="379"/>
        <end position="397"/>
    </location>
</feature>
<evidence type="ECO:0000256" key="7">
    <source>
        <dbReference type="ARBA" id="ARBA00037968"/>
    </source>
</evidence>
<evidence type="ECO:0000256" key="1">
    <source>
        <dbReference type="ARBA" id="ARBA00004141"/>
    </source>
</evidence>
<keyword evidence="2" id="KW-0813">Transport</keyword>
<comment type="subcellular location">
    <subcellularLocation>
        <location evidence="1">Membrane</location>
        <topology evidence="1">Multi-pass membrane protein</topology>
    </subcellularLocation>
</comment>
<evidence type="ECO:0000256" key="4">
    <source>
        <dbReference type="ARBA" id="ARBA00022989"/>
    </source>
</evidence>
<evidence type="ECO:0000256" key="8">
    <source>
        <dbReference type="SAM" id="Phobius"/>
    </source>
</evidence>
<keyword evidence="3 8" id="KW-0812">Transmembrane</keyword>
<name>A0AAE8ML02_9HYPO</name>
<keyword evidence="4 8" id="KW-1133">Transmembrane helix</keyword>
<dbReference type="SUPFAM" id="SSF103473">
    <property type="entry name" value="MFS general substrate transporter"/>
    <property type="match status" value="1"/>
</dbReference>
<gene>
    <name evidence="9" type="ORF">FTOL_11937</name>
</gene>
<dbReference type="Gene3D" id="1.20.1250.20">
    <property type="entry name" value="MFS general substrate transporter like domains"/>
    <property type="match status" value="1"/>
</dbReference>
<feature type="transmembrane region" description="Helical" evidence="8">
    <location>
        <begin position="409"/>
        <end position="428"/>
    </location>
</feature>
<dbReference type="InterPro" id="IPR011701">
    <property type="entry name" value="MFS"/>
</dbReference>
<evidence type="ECO:0000256" key="2">
    <source>
        <dbReference type="ARBA" id="ARBA00022448"/>
    </source>
</evidence>
<feature type="transmembrane region" description="Helical" evidence="8">
    <location>
        <begin position="440"/>
        <end position="463"/>
    </location>
</feature>
<keyword evidence="10" id="KW-1185">Reference proteome</keyword>
<comment type="caution">
    <text evidence="9">The sequence shown here is derived from an EMBL/GenBank/DDBJ whole genome shotgun (WGS) entry which is preliminary data.</text>
</comment>
<dbReference type="PANTHER" id="PTHR43791:SF39">
    <property type="entry name" value="TRANSPORTER LIZ1_SEO1, PUTATIVE (AFU_ORTHOLOGUE AFUA_3G00980)-RELATED"/>
    <property type="match status" value="1"/>
</dbReference>
<dbReference type="InterPro" id="IPR036259">
    <property type="entry name" value="MFS_trans_sf"/>
</dbReference>
<feature type="transmembrane region" description="Helical" evidence="8">
    <location>
        <begin position="301"/>
        <end position="324"/>
    </location>
</feature>
<dbReference type="GO" id="GO:0022857">
    <property type="term" value="F:transmembrane transporter activity"/>
    <property type="evidence" value="ECO:0007669"/>
    <property type="project" value="InterPro"/>
</dbReference>
<comment type="similarity">
    <text evidence="7">Belongs to the major facilitator superfamily. Allantoate permease family.</text>
</comment>
<reference evidence="9" key="1">
    <citation type="submission" date="2018-03" db="EMBL/GenBank/DDBJ databases">
        <authorList>
            <person name="Guldener U."/>
        </authorList>
    </citation>
    <scope>NUCLEOTIDE SEQUENCE</scope>
</reference>
<feature type="transmembrane region" description="Helical" evidence="8">
    <location>
        <begin position="344"/>
        <end position="367"/>
    </location>
</feature>
<dbReference type="EMBL" id="ONZP01000531">
    <property type="protein sequence ID" value="SPJ86912.1"/>
    <property type="molecule type" value="Genomic_DNA"/>
</dbReference>
<keyword evidence="6" id="KW-0325">Glycoprotein</keyword>
<sequence>MSNPHEKTPGSVIVNVSGTELPKGSKDLHENAQFPAYIESKRTWKSYLWSTLDVPKDEARFLTKLDLTLISASALGVMCRYLDQVNITNAFNSGMKEDLSLYGKELNYANAIWSAAYVFGQVPSNLLLTRVNAPLYIAFLEFAWTVFTFATAGVQDVKQLYIFRFFVGLFEAGHFPAVMYVCSSYYKPHELARRNTIIQVFTSVGPLFSGFLMAAVFAGLDGANGLPGWRWMYIVCGCISLPCAIWTAIAMPQLPSRAKANWVFTQAEVELARARMPTEAKPLTGFFKWKDIKRWHRTWHVYLFPVAFACMAQFGQSGGSMIFWVKSYNVEGQKPVFSVPEINIIPLGASFLINVITIFATLVNSWISDSLPGSIRWPGMVFSGLMAIIFPISLASTPVHPPNKATRWALYYLTSLAGTAAGLTWTYVNEVNRNDPEKRAYISAMMNAFAYIFTAWVPIFTFPANKQPYIVTGNYITAGFGAAAVVLALAIRHFHNRDIHRLQQQGSVSA</sequence>
<keyword evidence="5 8" id="KW-0472">Membrane</keyword>
<evidence type="ECO:0000313" key="9">
    <source>
        <dbReference type="EMBL" id="SPJ86912.1"/>
    </source>
</evidence>
<organism evidence="9 10">
    <name type="scientific">Fusarium torulosum</name>
    <dbReference type="NCBI Taxonomy" id="33205"/>
    <lineage>
        <taxon>Eukaryota</taxon>
        <taxon>Fungi</taxon>
        <taxon>Dikarya</taxon>
        <taxon>Ascomycota</taxon>
        <taxon>Pezizomycotina</taxon>
        <taxon>Sordariomycetes</taxon>
        <taxon>Hypocreomycetidae</taxon>
        <taxon>Hypocreales</taxon>
        <taxon>Nectriaceae</taxon>
        <taxon>Fusarium</taxon>
    </lineage>
</organism>
<feature type="transmembrane region" description="Helical" evidence="8">
    <location>
        <begin position="231"/>
        <end position="249"/>
    </location>
</feature>
<dbReference type="PANTHER" id="PTHR43791">
    <property type="entry name" value="PERMEASE-RELATED"/>
    <property type="match status" value="1"/>
</dbReference>
<feature type="transmembrane region" description="Helical" evidence="8">
    <location>
        <begin position="135"/>
        <end position="155"/>
    </location>
</feature>
<feature type="transmembrane region" description="Helical" evidence="8">
    <location>
        <begin position="198"/>
        <end position="219"/>
    </location>
</feature>
<dbReference type="Pfam" id="PF07690">
    <property type="entry name" value="MFS_1"/>
    <property type="match status" value="1"/>
</dbReference>
<feature type="transmembrane region" description="Helical" evidence="8">
    <location>
        <begin position="161"/>
        <end position="186"/>
    </location>
</feature>